<proteinExistence type="predicted"/>
<protein>
    <submittedName>
        <fullName evidence="1">Uncharacterized protein</fullName>
    </submittedName>
</protein>
<evidence type="ECO:0000313" key="1">
    <source>
        <dbReference type="EMBL" id="KAH0740393.1"/>
    </source>
</evidence>
<organism evidence="1 2">
    <name type="scientific">Solanum tuberosum</name>
    <name type="common">Potato</name>
    <dbReference type="NCBI Taxonomy" id="4113"/>
    <lineage>
        <taxon>Eukaryota</taxon>
        <taxon>Viridiplantae</taxon>
        <taxon>Streptophyta</taxon>
        <taxon>Embryophyta</taxon>
        <taxon>Tracheophyta</taxon>
        <taxon>Spermatophyta</taxon>
        <taxon>Magnoliopsida</taxon>
        <taxon>eudicotyledons</taxon>
        <taxon>Gunneridae</taxon>
        <taxon>Pentapetalae</taxon>
        <taxon>asterids</taxon>
        <taxon>lamiids</taxon>
        <taxon>Solanales</taxon>
        <taxon>Solanaceae</taxon>
        <taxon>Solanoideae</taxon>
        <taxon>Solaneae</taxon>
        <taxon>Solanum</taxon>
    </lineage>
</organism>
<dbReference type="PANTHER" id="PTHR15140">
    <property type="entry name" value="TUBULIN-SPECIFIC CHAPERONE E"/>
    <property type="match status" value="1"/>
</dbReference>
<dbReference type="EMBL" id="JAIVGD010000026">
    <property type="protein sequence ID" value="KAH0740393.1"/>
    <property type="molecule type" value="Genomic_DNA"/>
</dbReference>
<sequence length="130" mass="14822">MLVHNEGSALVLLPRNWDLVKLQVLSANDSSFFDMDADGSIVIEEDTKLENMRILGKLLMLSYSKDTTDIFKRFPNLQVLVFVLKESWDYSTEQHWFPKLDCLTELENLSVGFKSSNTNDSGSFVATNRP</sequence>
<comment type="caution">
    <text evidence="1">The sequence shown here is derived from an EMBL/GenBank/DDBJ whole genome shotgun (WGS) entry which is preliminary data.</text>
</comment>
<dbReference type="PANTHER" id="PTHR15140:SF52">
    <property type="entry name" value="LATE BLIGHT RESISTANCE PROTEIN HOMOLOG R1A-4"/>
    <property type="match status" value="1"/>
</dbReference>
<dbReference type="Proteomes" id="UP000826656">
    <property type="component" value="Unassembled WGS sequence"/>
</dbReference>
<gene>
    <name evidence="1" type="ORF">KY290_033436</name>
</gene>
<keyword evidence="2" id="KW-1185">Reference proteome</keyword>
<name>A0ABQ7U1R2_SOLTU</name>
<reference evidence="1 2" key="1">
    <citation type="journal article" date="2021" name="bioRxiv">
        <title>Chromosome-scale and haplotype-resolved genome assembly of a tetraploid potato cultivar.</title>
        <authorList>
            <person name="Sun H."/>
            <person name="Jiao W.-B."/>
            <person name="Krause K."/>
            <person name="Campoy J.A."/>
            <person name="Goel M."/>
            <person name="Folz-Donahue K."/>
            <person name="Kukat C."/>
            <person name="Huettel B."/>
            <person name="Schneeberger K."/>
        </authorList>
    </citation>
    <scope>NUCLEOTIDE SEQUENCE [LARGE SCALE GENOMIC DNA]</scope>
    <source>
        <strain evidence="1">SolTubOtavaFocal</strain>
        <tissue evidence="1">Leaves</tissue>
    </source>
</reference>
<accession>A0ABQ7U1R2</accession>
<evidence type="ECO:0000313" key="2">
    <source>
        <dbReference type="Proteomes" id="UP000826656"/>
    </source>
</evidence>